<dbReference type="Proteomes" id="UP000242181">
    <property type="component" value="Unassembled WGS sequence"/>
</dbReference>
<dbReference type="EMBL" id="PXYH01000003">
    <property type="protein sequence ID" value="PSJ46941.1"/>
    <property type="molecule type" value="Genomic_DNA"/>
</dbReference>
<evidence type="ECO:0000259" key="2">
    <source>
        <dbReference type="Pfam" id="PF07811"/>
    </source>
</evidence>
<dbReference type="OrthoDB" id="6948598at2"/>
<evidence type="ECO:0000313" key="4">
    <source>
        <dbReference type="Proteomes" id="UP000242181"/>
    </source>
</evidence>
<dbReference type="InterPro" id="IPR012495">
    <property type="entry name" value="TadE-like_dom"/>
</dbReference>
<name>A0A2P7R9P3_9GAMM</name>
<gene>
    <name evidence="3" type="ORF">C7I36_03305</name>
</gene>
<dbReference type="RefSeq" id="WP_106452304.1">
    <property type="nucleotide sequence ID" value="NZ_PXYH01000003.1"/>
</dbReference>
<evidence type="ECO:0000313" key="3">
    <source>
        <dbReference type="EMBL" id="PSJ46941.1"/>
    </source>
</evidence>
<evidence type="ECO:0000256" key="1">
    <source>
        <dbReference type="SAM" id="Phobius"/>
    </source>
</evidence>
<keyword evidence="4" id="KW-1185">Reference proteome</keyword>
<sequence length="168" mass="18317">MKISVKRRNRGTATVEFAIVGSVVFLVLFAVMEVTRVMHTWGMLNEVSRRAVRMATVCQVEQVLDNTVATAVVNQLGGFLPGFTPENIVIDYLDGASSIPLSNPATTNFNNIRYLRSRIVNYSYQMILPLPVDFSGITPDFASTVRAESLGKTRQGNAICDTAGGVSL</sequence>
<dbReference type="AlphaFoldDB" id="A0A2P7R9P3"/>
<keyword evidence="1" id="KW-1133">Transmembrane helix</keyword>
<reference evidence="3 4" key="1">
    <citation type="submission" date="2018-03" db="EMBL/GenBank/DDBJ databases">
        <title>The draft genome of Zobellella taiwanensis JCM 13381.</title>
        <authorList>
            <person name="Liu L."/>
            <person name="Li L."/>
            <person name="Wang T."/>
            <person name="Zhang X."/>
            <person name="Liang L."/>
        </authorList>
    </citation>
    <scope>NUCLEOTIDE SEQUENCE [LARGE SCALE GENOMIC DNA]</scope>
    <source>
        <strain evidence="3 4">JCM 13381</strain>
    </source>
</reference>
<keyword evidence="1" id="KW-0472">Membrane</keyword>
<proteinExistence type="predicted"/>
<feature type="transmembrane region" description="Helical" evidence="1">
    <location>
        <begin position="12"/>
        <end position="32"/>
    </location>
</feature>
<comment type="caution">
    <text evidence="3">The sequence shown here is derived from an EMBL/GenBank/DDBJ whole genome shotgun (WGS) entry which is preliminary data.</text>
</comment>
<accession>A0A2P7R9P3</accession>
<feature type="domain" description="TadE-like" evidence="2">
    <location>
        <begin position="11"/>
        <end position="53"/>
    </location>
</feature>
<dbReference type="Pfam" id="PF07811">
    <property type="entry name" value="TadE"/>
    <property type="match status" value="1"/>
</dbReference>
<organism evidence="3 4">
    <name type="scientific">Zobellella taiwanensis</name>
    <dbReference type="NCBI Taxonomy" id="347535"/>
    <lineage>
        <taxon>Bacteria</taxon>
        <taxon>Pseudomonadati</taxon>
        <taxon>Pseudomonadota</taxon>
        <taxon>Gammaproteobacteria</taxon>
        <taxon>Aeromonadales</taxon>
        <taxon>Aeromonadaceae</taxon>
        <taxon>Zobellella</taxon>
    </lineage>
</organism>
<keyword evidence="1" id="KW-0812">Transmembrane</keyword>
<protein>
    <submittedName>
        <fullName evidence="3">TadE family protein</fullName>
    </submittedName>
</protein>